<sequence>MTSRIKLVTVFTEAAIESSLVHELDGIGVPGYTITNARGKGSGGVRSGAWEANANIRVEILCAEALAELLISRLQERYYEHYSMVMYMSDVDVLRPEKFSS</sequence>
<dbReference type="InParanoid" id="A0A395JPD4"/>
<proteinExistence type="predicted"/>
<gene>
    <name evidence="1" type="ORF">DFR28_1021089</name>
</gene>
<dbReference type="Gene3D" id="3.30.70.120">
    <property type="match status" value="1"/>
</dbReference>
<dbReference type="InterPro" id="IPR002187">
    <property type="entry name" value="N-reg_PII"/>
</dbReference>
<dbReference type="InterPro" id="IPR011322">
    <property type="entry name" value="N-reg_PII-like_a/b"/>
</dbReference>
<dbReference type="GO" id="GO:0006808">
    <property type="term" value="P:regulation of nitrogen utilization"/>
    <property type="evidence" value="ECO:0007669"/>
    <property type="project" value="InterPro"/>
</dbReference>
<name>A0A395JPD4_9GAMM</name>
<dbReference type="SUPFAM" id="SSF54913">
    <property type="entry name" value="GlnB-like"/>
    <property type="match status" value="1"/>
</dbReference>
<dbReference type="EMBL" id="QNRT01000002">
    <property type="protein sequence ID" value="RBP51657.1"/>
    <property type="molecule type" value="Genomic_DNA"/>
</dbReference>
<dbReference type="AlphaFoldDB" id="A0A395JPD4"/>
<dbReference type="Proteomes" id="UP000253083">
    <property type="component" value="Unassembled WGS sequence"/>
</dbReference>
<reference evidence="1 2" key="1">
    <citation type="submission" date="2018-06" db="EMBL/GenBank/DDBJ databases">
        <title>Genomic Encyclopedia of Type Strains, Phase IV (KMG-IV): sequencing the most valuable type-strain genomes for metagenomic binning, comparative biology and taxonomic classification.</title>
        <authorList>
            <person name="Goeker M."/>
        </authorList>
    </citation>
    <scope>NUCLEOTIDE SEQUENCE [LARGE SCALE GENOMIC DNA]</scope>
    <source>
        <strain evidence="1 2">DSM 24032</strain>
    </source>
</reference>
<dbReference type="GO" id="GO:0030234">
    <property type="term" value="F:enzyme regulator activity"/>
    <property type="evidence" value="ECO:0007669"/>
    <property type="project" value="InterPro"/>
</dbReference>
<dbReference type="InterPro" id="IPR015867">
    <property type="entry name" value="N-reg_PII/ATP_PRibTrfase_C"/>
</dbReference>
<dbReference type="RefSeq" id="WP_113954408.1">
    <property type="nucleotide sequence ID" value="NZ_QNRT01000002.1"/>
</dbReference>
<protein>
    <submittedName>
        <fullName evidence="1">Uncharacterized protein</fullName>
    </submittedName>
</protein>
<keyword evidence="2" id="KW-1185">Reference proteome</keyword>
<dbReference type="OrthoDB" id="330665at2"/>
<accession>A0A395JPD4</accession>
<evidence type="ECO:0000313" key="1">
    <source>
        <dbReference type="EMBL" id="RBP51657.1"/>
    </source>
</evidence>
<organism evidence="1 2">
    <name type="scientific">Arenicella xantha</name>
    <dbReference type="NCBI Taxonomy" id="644221"/>
    <lineage>
        <taxon>Bacteria</taxon>
        <taxon>Pseudomonadati</taxon>
        <taxon>Pseudomonadota</taxon>
        <taxon>Gammaproteobacteria</taxon>
        <taxon>Arenicellales</taxon>
        <taxon>Arenicellaceae</taxon>
        <taxon>Arenicella</taxon>
    </lineage>
</organism>
<evidence type="ECO:0000313" key="2">
    <source>
        <dbReference type="Proteomes" id="UP000253083"/>
    </source>
</evidence>
<dbReference type="Pfam" id="PF00543">
    <property type="entry name" value="P-II"/>
    <property type="match status" value="1"/>
</dbReference>
<comment type="caution">
    <text evidence="1">The sequence shown here is derived from an EMBL/GenBank/DDBJ whole genome shotgun (WGS) entry which is preliminary data.</text>
</comment>